<evidence type="ECO:0000256" key="10">
    <source>
        <dbReference type="ARBA" id="ARBA00022982"/>
    </source>
</evidence>
<evidence type="ECO:0000256" key="2">
    <source>
        <dbReference type="ARBA" id="ARBA00004569"/>
    </source>
</evidence>
<keyword evidence="17" id="KW-1185">Reference proteome</keyword>
<comment type="function">
    <text evidence="1">Accessory subunit of the mitochondrial membrane respiratory chain NADH dehydrogenase (Complex I), that is believed not to be involved in catalysis. Complex I functions in the transfer of electrons from NADH to the respiratory chain. The immediate electron acceptor for the enzyme is believed to be ubiquinone.</text>
</comment>
<keyword evidence="12" id="KW-0472">Membrane</keyword>
<evidence type="ECO:0000313" key="16">
    <source>
        <dbReference type="EMBL" id="KAH0631084.1"/>
    </source>
</evidence>
<dbReference type="InterPro" id="IPR019342">
    <property type="entry name" value="NADH_UbQ_OxRdtase_FeS-su5"/>
</dbReference>
<keyword evidence="7" id="KW-0813">Transport</keyword>
<comment type="subunit">
    <text evidence="5">Mammalian complex I is composed of 45 different subunits. This is a component of the iron-sulfur (IP) fragment of the enzyme.</text>
</comment>
<organism evidence="16 17">
    <name type="scientific">Phrynosoma platyrhinos</name>
    <name type="common">Desert horned lizard</name>
    <dbReference type="NCBI Taxonomy" id="52577"/>
    <lineage>
        <taxon>Eukaryota</taxon>
        <taxon>Metazoa</taxon>
        <taxon>Chordata</taxon>
        <taxon>Craniata</taxon>
        <taxon>Vertebrata</taxon>
        <taxon>Euteleostomi</taxon>
        <taxon>Lepidosauria</taxon>
        <taxon>Squamata</taxon>
        <taxon>Bifurcata</taxon>
        <taxon>Unidentata</taxon>
        <taxon>Episquamata</taxon>
        <taxon>Toxicofera</taxon>
        <taxon>Iguania</taxon>
        <taxon>Phrynosomatidae</taxon>
        <taxon>Phrynosomatinae</taxon>
        <taxon>Phrynosoma</taxon>
    </lineage>
</organism>
<evidence type="ECO:0000256" key="11">
    <source>
        <dbReference type="ARBA" id="ARBA00023128"/>
    </source>
</evidence>
<evidence type="ECO:0000256" key="13">
    <source>
        <dbReference type="ARBA" id="ARBA00023157"/>
    </source>
</evidence>
<comment type="subcellular location">
    <subcellularLocation>
        <location evidence="3">Mitochondrion inner membrane</location>
        <topology evidence="3">Peripheral membrane protein</topology>
    </subcellularLocation>
    <subcellularLocation>
        <location evidence="2">Mitochondrion intermembrane space</location>
    </subcellularLocation>
</comment>
<keyword evidence="11" id="KW-0496">Mitochondrion</keyword>
<evidence type="ECO:0000256" key="7">
    <source>
        <dbReference type="ARBA" id="ARBA00022448"/>
    </source>
</evidence>
<comment type="similarity">
    <text evidence="4">Belongs to the complex I NDUFS5 subunit family.</text>
</comment>
<evidence type="ECO:0000256" key="1">
    <source>
        <dbReference type="ARBA" id="ARBA00003195"/>
    </source>
</evidence>
<name>A0ABQ7TNL2_PHRPL</name>
<evidence type="ECO:0000313" key="17">
    <source>
        <dbReference type="Proteomes" id="UP000826234"/>
    </source>
</evidence>
<evidence type="ECO:0000256" key="3">
    <source>
        <dbReference type="ARBA" id="ARBA00004637"/>
    </source>
</evidence>
<keyword evidence="10" id="KW-0249">Electron transport</keyword>
<evidence type="ECO:0000256" key="8">
    <source>
        <dbReference type="ARBA" id="ARBA00022660"/>
    </source>
</evidence>
<accession>A0ABQ7TNL2</accession>
<dbReference type="PANTHER" id="PTHR15224">
    <property type="entry name" value="NADH DEHYDROGENASE [UBIQUINONE] IRON-SULFUR PROTEIN 5"/>
    <property type="match status" value="1"/>
</dbReference>
<evidence type="ECO:0000256" key="12">
    <source>
        <dbReference type="ARBA" id="ARBA00023136"/>
    </source>
</evidence>
<dbReference type="Pfam" id="PF10200">
    <property type="entry name" value="Ndufs5"/>
    <property type="match status" value="1"/>
</dbReference>
<reference evidence="16 17" key="1">
    <citation type="journal article" date="2022" name="Gigascience">
        <title>A chromosome-level genome assembly and annotation of the desert horned lizard, Phrynosoma platyrhinos, provides insight into chromosomal rearrangements among reptiles.</title>
        <authorList>
            <person name="Koochekian N."/>
            <person name="Ascanio A."/>
            <person name="Farleigh K."/>
            <person name="Card D.C."/>
            <person name="Schield D.R."/>
            <person name="Castoe T.A."/>
            <person name="Jezkova T."/>
        </authorList>
    </citation>
    <scope>NUCLEOTIDE SEQUENCE [LARGE SCALE GENOMIC DNA]</scope>
    <source>
        <strain evidence="16">NK-2021</strain>
    </source>
</reference>
<evidence type="ECO:0000256" key="6">
    <source>
        <dbReference type="ARBA" id="ARBA00013482"/>
    </source>
</evidence>
<gene>
    <name evidence="16" type="ORF">JD844_005175</name>
</gene>
<evidence type="ECO:0000256" key="5">
    <source>
        <dbReference type="ARBA" id="ARBA00011261"/>
    </source>
</evidence>
<keyword evidence="13" id="KW-1015">Disulfide bond</keyword>
<comment type="caution">
    <text evidence="16">The sequence shown here is derived from an EMBL/GenBank/DDBJ whole genome shotgun (WGS) entry which is preliminary data.</text>
</comment>
<proteinExistence type="inferred from homology"/>
<protein>
    <recommendedName>
        <fullName evidence="6">NADH dehydrogenase [ubiquinone] iron-sulfur protein 5</fullName>
    </recommendedName>
    <alternativeName>
        <fullName evidence="14">Complex I-15 kDa</fullName>
    </alternativeName>
    <alternativeName>
        <fullName evidence="15">NADH-ubiquinone oxidoreductase 15 kDa subunit</fullName>
    </alternativeName>
</protein>
<evidence type="ECO:0000256" key="14">
    <source>
        <dbReference type="ARBA" id="ARBA00031222"/>
    </source>
</evidence>
<dbReference type="Proteomes" id="UP000826234">
    <property type="component" value="Unassembled WGS sequence"/>
</dbReference>
<dbReference type="EMBL" id="JAIPUX010000035">
    <property type="protein sequence ID" value="KAH0631084.1"/>
    <property type="molecule type" value="Genomic_DNA"/>
</dbReference>
<evidence type="ECO:0000256" key="15">
    <source>
        <dbReference type="ARBA" id="ARBA00032739"/>
    </source>
</evidence>
<dbReference type="PANTHER" id="PTHR15224:SF1">
    <property type="entry name" value="NADH DEHYDROGENASE [UBIQUINONE] IRON-SULFUR PROTEIN 5"/>
    <property type="match status" value="1"/>
</dbReference>
<sequence length="106" mass="12427">MPVLDLQDKLGIDLDRWFLNQTTKQPYQRASMCHAFEKDWLECSAGIGQTRAKKECQLEMEDLTECINMHKMIRRLVTITEQRKKLIKEGKYTPPDYHSGKAETKP</sequence>
<keyword evidence="8" id="KW-0679">Respiratory chain</keyword>
<keyword evidence="9" id="KW-0999">Mitochondrion inner membrane</keyword>
<evidence type="ECO:0000256" key="9">
    <source>
        <dbReference type="ARBA" id="ARBA00022792"/>
    </source>
</evidence>
<evidence type="ECO:0000256" key="4">
    <source>
        <dbReference type="ARBA" id="ARBA00007372"/>
    </source>
</evidence>